<feature type="compositionally biased region" description="Pro residues" evidence="1">
    <location>
        <begin position="177"/>
        <end position="186"/>
    </location>
</feature>
<accession>A0A066TXJ0</accession>
<dbReference type="eggNOG" id="ENOG5033AXX">
    <property type="taxonomic scope" value="Bacteria"/>
</dbReference>
<dbReference type="AlphaFoldDB" id="A0A066TXJ0"/>
<comment type="caution">
    <text evidence="3">The sequence shown here is derived from an EMBL/GenBank/DDBJ whole genome shotgun (WGS) entry which is preliminary data.</text>
</comment>
<keyword evidence="2" id="KW-0732">Signal</keyword>
<feature type="chain" id="PRO_5039351659" description="Secreted protein" evidence="2">
    <location>
        <begin position="19"/>
        <end position="186"/>
    </location>
</feature>
<sequence>MRYVLGFVMLAAVTAGCAGPEVACTAIGVPVGISLSIPSPDGVSQATLEACWRGRCVTREVGLYPETSAGATTCTGTGPDGSCGTSMVPTGGLHGFADLPGLPAEPVDVTVRFDDGKPHTVAVTPSFAEPNGPACGKAGPQAQLVAGPGPATSCGCVNRRPGASSRPARRPRRRPRPPGATPAASP</sequence>
<dbReference type="STRING" id="287986.DV20_39585"/>
<dbReference type="EMBL" id="JMQI01000079">
    <property type="protein sequence ID" value="KDN16624.1"/>
    <property type="molecule type" value="Genomic_DNA"/>
</dbReference>
<reference evidence="3 4" key="1">
    <citation type="submission" date="2014-05" db="EMBL/GenBank/DDBJ databases">
        <title>Draft genome sequence of Amycolatopsis rifamycinica DSM 46095.</title>
        <authorList>
            <person name="Lal R."/>
            <person name="Saxena A."/>
            <person name="Kumari R."/>
            <person name="Mukherjee U."/>
            <person name="Singh P."/>
            <person name="Sangwan N."/>
            <person name="Mahato N.K."/>
        </authorList>
    </citation>
    <scope>NUCLEOTIDE SEQUENCE [LARGE SCALE GENOMIC DNA]</scope>
    <source>
        <strain evidence="3 4">DSM 46095</strain>
    </source>
</reference>
<dbReference type="PROSITE" id="PS51257">
    <property type="entry name" value="PROKAR_LIPOPROTEIN"/>
    <property type="match status" value="1"/>
</dbReference>
<feature type="signal peptide" evidence="2">
    <location>
        <begin position="1"/>
        <end position="18"/>
    </location>
</feature>
<protein>
    <recommendedName>
        <fullName evidence="5">Secreted protein</fullName>
    </recommendedName>
</protein>
<name>A0A066TXJ0_9PSEU</name>
<dbReference type="Proteomes" id="UP000027345">
    <property type="component" value="Unassembled WGS sequence"/>
</dbReference>
<feature type="region of interest" description="Disordered" evidence="1">
    <location>
        <begin position="146"/>
        <end position="186"/>
    </location>
</feature>
<evidence type="ECO:0000313" key="4">
    <source>
        <dbReference type="Proteomes" id="UP000027345"/>
    </source>
</evidence>
<dbReference type="RefSeq" id="WP_235191126.1">
    <property type="nucleotide sequence ID" value="NZ_JMQI01000079.1"/>
</dbReference>
<proteinExistence type="predicted"/>
<keyword evidence="4" id="KW-1185">Reference proteome</keyword>
<evidence type="ECO:0000313" key="3">
    <source>
        <dbReference type="EMBL" id="KDN16624.1"/>
    </source>
</evidence>
<evidence type="ECO:0008006" key="5">
    <source>
        <dbReference type="Google" id="ProtNLM"/>
    </source>
</evidence>
<feature type="compositionally biased region" description="Basic residues" evidence="1">
    <location>
        <begin position="167"/>
        <end position="176"/>
    </location>
</feature>
<organism evidence="3 4">
    <name type="scientific">Amycolatopsis rifamycinica</name>
    <dbReference type="NCBI Taxonomy" id="287986"/>
    <lineage>
        <taxon>Bacteria</taxon>
        <taxon>Bacillati</taxon>
        <taxon>Actinomycetota</taxon>
        <taxon>Actinomycetes</taxon>
        <taxon>Pseudonocardiales</taxon>
        <taxon>Pseudonocardiaceae</taxon>
        <taxon>Amycolatopsis</taxon>
    </lineage>
</organism>
<evidence type="ECO:0000256" key="1">
    <source>
        <dbReference type="SAM" id="MobiDB-lite"/>
    </source>
</evidence>
<evidence type="ECO:0000256" key="2">
    <source>
        <dbReference type="SAM" id="SignalP"/>
    </source>
</evidence>
<gene>
    <name evidence="3" type="ORF">DV20_39585</name>
</gene>